<proteinExistence type="inferred from homology"/>
<dbReference type="GO" id="GO:0047545">
    <property type="term" value="F:(S)-2-hydroxyglutarate dehydrogenase activity"/>
    <property type="evidence" value="ECO:0007669"/>
    <property type="project" value="UniProtKB-ARBA"/>
</dbReference>
<comment type="caution">
    <text evidence="7">The sequence shown here is derived from an EMBL/GenBank/DDBJ whole genome shotgun (WGS) entry which is preliminary data.</text>
</comment>
<dbReference type="SUPFAM" id="SSF51735">
    <property type="entry name" value="NAD(P)-binding Rossmann-fold domains"/>
    <property type="match status" value="1"/>
</dbReference>
<accession>A0A9W6DDV7</accession>
<dbReference type="Gene3D" id="3.40.50.720">
    <property type="entry name" value="NAD(P)-binding Rossmann-like Domain"/>
    <property type="match status" value="2"/>
</dbReference>
<evidence type="ECO:0000259" key="6">
    <source>
        <dbReference type="Pfam" id="PF02826"/>
    </source>
</evidence>
<evidence type="ECO:0000256" key="4">
    <source>
        <dbReference type="RuleBase" id="RU003719"/>
    </source>
</evidence>
<dbReference type="EMBL" id="BRLB01000004">
    <property type="protein sequence ID" value="GKX29431.1"/>
    <property type="molecule type" value="Genomic_DNA"/>
</dbReference>
<protein>
    <submittedName>
        <fullName evidence="7">D-3-phosphoglycerate dehydrogenase</fullName>
    </submittedName>
</protein>
<dbReference type="InterPro" id="IPR050418">
    <property type="entry name" value="D-iso_2-hydroxyacid_DH_PdxB"/>
</dbReference>
<dbReference type="InterPro" id="IPR006139">
    <property type="entry name" value="D-isomer_2_OHA_DH_cat_dom"/>
</dbReference>
<evidence type="ECO:0000313" key="7">
    <source>
        <dbReference type="EMBL" id="GKX29431.1"/>
    </source>
</evidence>
<evidence type="ECO:0000256" key="3">
    <source>
        <dbReference type="ARBA" id="ARBA00023027"/>
    </source>
</evidence>
<dbReference type="InterPro" id="IPR036291">
    <property type="entry name" value="NAD(P)-bd_dom_sf"/>
</dbReference>
<name>A0A9W6DDV7_9FIRM</name>
<gene>
    <name evidence="7" type="primary">serA_2</name>
    <name evidence="7" type="ORF">SH1V18_19110</name>
</gene>
<feature type="domain" description="D-isomer specific 2-hydroxyacid dehydrogenase catalytic" evidence="5">
    <location>
        <begin position="4"/>
        <end position="300"/>
    </location>
</feature>
<dbReference type="GO" id="GO:0051287">
    <property type="term" value="F:NAD binding"/>
    <property type="evidence" value="ECO:0007669"/>
    <property type="project" value="InterPro"/>
</dbReference>
<sequence length="300" mass="32812">MAKILVADGMDKNAAKELTNMGHELVKEHLEVEELKEQLGDFDAVIIRSATKIRKEIIDAVCGSNLKLIIRAGVGLDNIDVSYAREKGIAVENTPKASSASVAELTIAHMFSLARFLYISNVTMREGMWYKKAYKGTELAGKTLGLIGFGRIAVEVAKKASVLGMKVIYTDIIAKDGYDEYSCVSKEEVLKTADFISLHIPFIKEIGPVLSEKEFNMMKDGVFVINCARGGVVDEAALINALNSGKVAGAAIDVYEEEPTKNKKLLTHEKVSLTPHIGASTKEAQARIGLEIIDKIKEYF</sequence>
<dbReference type="GO" id="GO:0004617">
    <property type="term" value="F:phosphoglycerate dehydrogenase activity"/>
    <property type="evidence" value="ECO:0007669"/>
    <property type="project" value="UniProtKB-ARBA"/>
</dbReference>
<dbReference type="PANTHER" id="PTHR43761">
    <property type="entry name" value="D-ISOMER SPECIFIC 2-HYDROXYACID DEHYDROGENASE FAMILY PROTEIN (AFU_ORTHOLOGUE AFUA_1G13630)"/>
    <property type="match status" value="1"/>
</dbReference>
<keyword evidence="2 4" id="KW-0560">Oxidoreductase</keyword>
<evidence type="ECO:0000313" key="8">
    <source>
        <dbReference type="Proteomes" id="UP001144256"/>
    </source>
</evidence>
<keyword evidence="8" id="KW-1185">Reference proteome</keyword>
<comment type="similarity">
    <text evidence="1 4">Belongs to the D-isomer specific 2-hydroxyacid dehydrogenase family.</text>
</comment>
<dbReference type="PROSITE" id="PS00671">
    <property type="entry name" value="D_2_HYDROXYACID_DH_3"/>
    <property type="match status" value="1"/>
</dbReference>
<dbReference type="GO" id="GO:0006564">
    <property type="term" value="P:L-serine biosynthetic process"/>
    <property type="evidence" value="ECO:0007669"/>
    <property type="project" value="UniProtKB-ARBA"/>
</dbReference>
<dbReference type="Pfam" id="PF00389">
    <property type="entry name" value="2-Hacid_dh"/>
    <property type="match status" value="1"/>
</dbReference>
<evidence type="ECO:0000259" key="5">
    <source>
        <dbReference type="Pfam" id="PF00389"/>
    </source>
</evidence>
<organism evidence="7 8">
    <name type="scientific">Vallitalea longa</name>
    <dbReference type="NCBI Taxonomy" id="2936439"/>
    <lineage>
        <taxon>Bacteria</taxon>
        <taxon>Bacillati</taxon>
        <taxon>Bacillota</taxon>
        <taxon>Clostridia</taxon>
        <taxon>Lachnospirales</taxon>
        <taxon>Vallitaleaceae</taxon>
        <taxon>Vallitalea</taxon>
    </lineage>
</organism>
<dbReference type="AlphaFoldDB" id="A0A9W6DDV7"/>
<dbReference type="CDD" id="cd05303">
    <property type="entry name" value="PGDH_2"/>
    <property type="match status" value="1"/>
</dbReference>
<reference evidence="7" key="1">
    <citation type="submission" date="2022-06" db="EMBL/GenBank/DDBJ databases">
        <title>Vallitalea longa sp. nov., an anaerobic bacterium isolated from marine sediment.</title>
        <authorList>
            <person name="Hirano S."/>
            <person name="Terahara T."/>
            <person name="Mori K."/>
            <person name="Hamada M."/>
            <person name="Matsumoto R."/>
            <person name="Kobayashi T."/>
        </authorList>
    </citation>
    <scope>NUCLEOTIDE SEQUENCE</scope>
    <source>
        <strain evidence="7">SH18-1</strain>
    </source>
</reference>
<dbReference type="PANTHER" id="PTHR43761:SF1">
    <property type="entry name" value="D-ISOMER SPECIFIC 2-HYDROXYACID DEHYDROGENASE CATALYTIC DOMAIN-CONTAINING PROTEIN-RELATED"/>
    <property type="match status" value="1"/>
</dbReference>
<dbReference type="FunFam" id="3.40.50.720:FF:000041">
    <property type="entry name" value="D-3-phosphoglycerate dehydrogenase"/>
    <property type="match status" value="1"/>
</dbReference>
<dbReference type="SUPFAM" id="SSF52283">
    <property type="entry name" value="Formate/glycerate dehydrogenase catalytic domain-like"/>
    <property type="match status" value="1"/>
</dbReference>
<feature type="domain" description="D-isomer specific 2-hydroxyacid dehydrogenase NAD-binding" evidence="6">
    <location>
        <begin position="107"/>
        <end position="278"/>
    </location>
</feature>
<dbReference type="Pfam" id="PF02826">
    <property type="entry name" value="2-Hacid_dh_C"/>
    <property type="match status" value="1"/>
</dbReference>
<dbReference type="InterPro" id="IPR029753">
    <property type="entry name" value="D-isomer_DH_CS"/>
</dbReference>
<dbReference type="InterPro" id="IPR006140">
    <property type="entry name" value="D-isomer_DH_NAD-bd"/>
</dbReference>
<dbReference type="RefSeq" id="WP_281814914.1">
    <property type="nucleotide sequence ID" value="NZ_BRLB01000004.1"/>
</dbReference>
<evidence type="ECO:0000256" key="2">
    <source>
        <dbReference type="ARBA" id="ARBA00023002"/>
    </source>
</evidence>
<evidence type="ECO:0000256" key="1">
    <source>
        <dbReference type="ARBA" id="ARBA00005854"/>
    </source>
</evidence>
<keyword evidence="3" id="KW-0520">NAD</keyword>
<dbReference type="Proteomes" id="UP001144256">
    <property type="component" value="Unassembled WGS sequence"/>
</dbReference>